<evidence type="ECO:0000259" key="5">
    <source>
        <dbReference type="PROSITE" id="PS51444"/>
    </source>
</evidence>
<evidence type="ECO:0000256" key="3">
    <source>
        <dbReference type="SAM" id="MobiDB-lite"/>
    </source>
</evidence>
<dbReference type="GO" id="GO:0043332">
    <property type="term" value="C:mating projection tip"/>
    <property type="evidence" value="ECO:0007669"/>
    <property type="project" value="TreeGrafter"/>
</dbReference>
<dbReference type="OrthoDB" id="1104827at2759"/>
<dbReference type="PROSITE" id="PS51444">
    <property type="entry name" value="FH2"/>
    <property type="match status" value="1"/>
</dbReference>
<evidence type="ECO:0000256" key="1">
    <source>
        <dbReference type="ARBA" id="ARBA00023054"/>
    </source>
</evidence>
<feature type="compositionally biased region" description="Basic and acidic residues" evidence="3">
    <location>
        <begin position="587"/>
        <end position="607"/>
    </location>
</feature>
<organism evidence="6 7">
    <name type="scientific">Blastomyces percursus</name>
    <dbReference type="NCBI Taxonomy" id="1658174"/>
    <lineage>
        <taxon>Eukaryota</taxon>
        <taxon>Fungi</taxon>
        <taxon>Dikarya</taxon>
        <taxon>Ascomycota</taxon>
        <taxon>Pezizomycotina</taxon>
        <taxon>Eurotiomycetes</taxon>
        <taxon>Eurotiomycetidae</taxon>
        <taxon>Onygenales</taxon>
        <taxon>Ajellomycetaceae</taxon>
        <taxon>Blastomyces</taxon>
    </lineage>
</organism>
<sequence length="684" mass="76024">MGGPPPPPPPPGMRGPPLPPGASVGGWKKTYLPADTPTATIGLPFIRPKKKLKALHWEKVDSPQVTVWAAHAPTPEAKEEKYTELAKKGVLDEVERLFRAKETKVLGTGTSKKKEKKQIIPGSLMHKFQISMAKFSELSPDEVVRKIIHCDPEIVNNNVVMEFLQKDELCSVPENIAKAMAPYCKDWTGPDAANSPRDQDPSELTREDQIYLQTAVELNHYWRGRMRALQLTRTFESDYDDLSTKLQEIVRVCESLRDSVSLMNVLGLILDIGNFMNAANKQAVGFKLSSLSRLAMVKDDKNESTFADLVERIVRNQYPEWEGFVEEIGGVVAVQKVNVDQLRTEAQTYISTIKNVQASLDSGNLSDPKKFHPQDRVNQVVQRSMKDARRKGEQMQLYLDEMSKTYDDIMVFYGENSSDDNARRDFFSKLAAFITEWKNSKEKNISWEESRRRMDASLARKRNNAAAINGRTENADAQSPTSSGAMDTLLEKLRAAAPQARDQRDRRRRARLKERHQVRVASGQKMPDLSNGPGEKAAEGEAEDAPNGYLLSPRNQTDETTSPAKETQVSEGEDIADRAASMLQGLRNDKDGATDRARRRETAEEARRNRRLRRRTPATDGSKDGDNAGGPASPTKAPDSAGIEGGFDGRVISPVSPTMPDDSPRSSETPSIVVSGIKDAEPSP</sequence>
<dbReference type="PROSITE" id="PS51231">
    <property type="entry name" value="DAD"/>
    <property type="match status" value="1"/>
</dbReference>
<dbReference type="Proteomes" id="UP000242791">
    <property type="component" value="Unassembled WGS sequence"/>
</dbReference>
<feature type="domain" description="DAD" evidence="4">
    <location>
        <begin position="479"/>
        <end position="511"/>
    </location>
</feature>
<name>A0A1J9REE9_9EURO</name>
<comment type="similarity">
    <text evidence="2">Belongs to the formin homology family. BNI1 subfamily.</text>
</comment>
<comment type="caution">
    <text evidence="6">The sequence shown here is derived from an EMBL/GenBank/DDBJ whole genome shotgun (WGS) entry which is preliminary data.</text>
</comment>
<evidence type="ECO:0000313" key="6">
    <source>
        <dbReference type="EMBL" id="OJD26037.1"/>
    </source>
</evidence>
<dbReference type="AlphaFoldDB" id="A0A1J9REE9"/>
<dbReference type="GO" id="GO:1903475">
    <property type="term" value="P:mitotic actomyosin contractile ring assembly"/>
    <property type="evidence" value="ECO:0007669"/>
    <property type="project" value="TreeGrafter"/>
</dbReference>
<feature type="compositionally biased region" description="Pro residues" evidence="3">
    <location>
        <begin position="1"/>
        <end position="20"/>
    </location>
</feature>
<feature type="compositionally biased region" description="Polar residues" evidence="3">
    <location>
        <begin position="471"/>
        <end position="483"/>
    </location>
</feature>
<accession>A0A1J9REE9</accession>
<dbReference type="GO" id="GO:0000131">
    <property type="term" value="C:incipient cellular bud site"/>
    <property type="evidence" value="ECO:0007669"/>
    <property type="project" value="UniProtKB-ARBA"/>
</dbReference>
<evidence type="ECO:0008006" key="8">
    <source>
        <dbReference type="Google" id="ProtNLM"/>
    </source>
</evidence>
<feature type="domain" description="FH2" evidence="5">
    <location>
        <begin position="42"/>
        <end position="463"/>
    </location>
</feature>
<dbReference type="GO" id="GO:0005934">
    <property type="term" value="C:cellular bud tip"/>
    <property type="evidence" value="ECO:0007669"/>
    <property type="project" value="UniProtKB-ARBA"/>
</dbReference>
<dbReference type="STRING" id="1658174.A0A1J9REE9"/>
<dbReference type="GO" id="GO:0051017">
    <property type="term" value="P:actin filament bundle assembly"/>
    <property type="evidence" value="ECO:0007669"/>
    <property type="project" value="TreeGrafter"/>
</dbReference>
<reference evidence="6 7" key="1">
    <citation type="submission" date="2015-08" db="EMBL/GenBank/DDBJ databases">
        <title>Emmonsia species relationships and genome sequence.</title>
        <authorList>
            <person name="Cuomo C.A."/>
            <person name="Schwartz I.S."/>
            <person name="Kenyon C."/>
            <person name="De Hoog G.S."/>
            <person name="Govender N.P."/>
            <person name="Botha A."/>
            <person name="Moreno L."/>
            <person name="De Vries M."/>
            <person name="Munoz J.F."/>
            <person name="Stielow J.B."/>
        </authorList>
    </citation>
    <scope>NUCLEOTIDE SEQUENCE [LARGE SCALE GENOMIC DNA]</scope>
    <source>
        <strain evidence="6 7">EI222</strain>
    </source>
</reference>
<feature type="compositionally biased region" description="Polar residues" evidence="3">
    <location>
        <begin position="553"/>
        <end position="570"/>
    </location>
</feature>
<protein>
    <recommendedName>
        <fullName evidence="8">Cytokinesis protein sepA</fullName>
    </recommendedName>
</protein>
<dbReference type="FunFam" id="1.20.58.2220:FF:000006">
    <property type="entry name" value="Cytokinesis protein sepA"/>
    <property type="match status" value="1"/>
</dbReference>
<dbReference type="PANTHER" id="PTHR47102:SF2">
    <property type="entry name" value="PROTEIN BNI1"/>
    <property type="match status" value="1"/>
</dbReference>
<gene>
    <name evidence="6" type="ORF">ACJ73_02593</name>
</gene>
<dbReference type="GO" id="GO:0032153">
    <property type="term" value="C:cell division site"/>
    <property type="evidence" value="ECO:0007669"/>
    <property type="project" value="UniProtKB-ARBA"/>
</dbReference>
<dbReference type="VEuPathDB" id="FungiDB:ACJ73_02593"/>
<dbReference type="GO" id="GO:0005856">
    <property type="term" value="C:cytoskeleton"/>
    <property type="evidence" value="ECO:0007669"/>
    <property type="project" value="UniProtKB-ARBA"/>
</dbReference>
<dbReference type="PANTHER" id="PTHR47102">
    <property type="entry name" value="PROTEIN BNI1"/>
    <property type="match status" value="1"/>
</dbReference>
<dbReference type="InterPro" id="IPR014767">
    <property type="entry name" value="DAD_dom"/>
</dbReference>
<dbReference type="GO" id="GO:0032991">
    <property type="term" value="C:protein-containing complex"/>
    <property type="evidence" value="ECO:0007669"/>
    <property type="project" value="UniProtKB-ARBA"/>
</dbReference>
<feature type="region of interest" description="Disordered" evidence="3">
    <location>
        <begin position="1"/>
        <end position="30"/>
    </location>
</feature>
<dbReference type="Pfam" id="PF02181">
    <property type="entry name" value="FH2"/>
    <property type="match status" value="1"/>
</dbReference>
<dbReference type="InterPro" id="IPR051661">
    <property type="entry name" value="Actin_filament_regulator"/>
</dbReference>
<dbReference type="FunFam" id="6.10.30.50:FF:000001">
    <property type="entry name" value="Cytokinesis sepA protein"/>
    <property type="match status" value="1"/>
</dbReference>
<dbReference type="Gene3D" id="6.10.30.50">
    <property type="match status" value="1"/>
</dbReference>
<keyword evidence="7" id="KW-1185">Reference proteome</keyword>
<feature type="region of interest" description="Disordered" evidence="3">
    <location>
        <begin position="464"/>
        <end position="483"/>
    </location>
</feature>
<feature type="region of interest" description="Disordered" evidence="3">
    <location>
        <begin position="494"/>
        <end position="684"/>
    </location>
</feature>
<dbReference type="Gene3D" id="1.20.58.2220">
    <property type="entry name" value="Formin, FH2 domain"/>
    <property type="match status" value="1"/>
</dbReference>
<dbReference type="EMBL" id="LGTZ01000282">
    <property type="protein sequence ID" value="OJD26037.1"/>
    <property type="molecule type" value="Genomic_DNA"/>
</dbReference>
<evidence type="ECO:0000256" key="2">
    <source>
        <dbReference type="ARBA" id="ARBA00037935"/>
    </source>
</evidence>
<dbReference type="GO" id="GO:0030010">
    <property type="term" value="P:establishment of cell polarity"/>
    <property type="evidence" value="ECO:0007669"/>
    <property type="project" value="UniProtKB-ARBA"/>
</dbReference>
<dbReference type="GO" id="GO:0033554">
    <property type="term" value="P:cellular response to stress"/>
    <property type="evidence" value="ECO:0007669"/>
    <property type="project" value="UniProtKB-ARBA"/>
</dbReference>
<proteinExistence type="inferred from homology"/>
<dbReference type="GO" id="GO:0051016">
    <property type="term" value="P:barbed-end actin filament capping"/>
    <property type="evidence" value="ECO:0007669"/>
    <property type="project" value="TreeGrafter"/>
</dbReference>
<evidence type="ECO:0000313" key="7">
    <source>
        <dbReference type="Proteomes" id="UP000242791"/>
    </source>
</evidence>
<evidence type="ECO:0000259" key="4">
    <source>
        <dbReference type="PROSITE" id="PS51231"/>
    </source>
</evidence>
<dbReference type="InterPro" id="IPR042201">
    <property type="entry name" value="FH2_Formin_sf"/>
</dbReference>
<dbReference type="SMART" id="SM00498">
    <property type="entry name" value="FH2"/>
    <property type="match status" value="1"/>
</dbReference>
<dbReference type="GO" id="GO:0005938">
    <property type="term" value="C:cell cortex"/>
    <property type="evidence" value="ECO:0007669"/>
    <property type="project" value="UniProtKB-ARBA"/>
</dbReference>
<dbReference type="InterPro" id="IPR015425">
    <property type="entry name" value="FH2_Formin"/>
</dbReference>
<dbReference type="SUPFAM" id="SSF101447">
    <property type="entry name" value="Formin homology 2 domain (FH2 domain)"/>
    <property type="match status" value="1"/>
</dbReference>
<feature type="compositionally biased region" description="Basic residues" evidence="3">
    <location>
        <begin position="506"/>
        <end position="518"/>
    </location>
</feature>
<keyword evidence="1" id="KW-0175">Coiled coil</keyword>